<proteinExistence type="predicted"/>
<organism evidence="1 2">
    <name type="scientific">Streptomyces brasiliscabiei</name>
    <dbReference type="NCBI Taxonomy" id="2736302"/>
    <lineage>
        <taxon>Bacteria</taxon>
        <taxon>Bacillati</taxon>
        <taxon>Actinomycetota</taxon>
        <taxon>Actinomycetes</taxon>
        <taxon>Kitasatosporales</taxon>
        <taxon>Streptomycetaceae</taxon>
        <taxon>Streptomyces</taxon>
    </lineage>
</organism>
<dbReference type="RefSeq" id="WP_336558301.1">
    <property type="nucleotide sequence ID" value="NZ_JBBAYL010000004.1"/>
</dbReference>
<gene>
    <name evidence="1" type="ORF">WB403_12565</name>
</gene>
<evidence type="ECO:0000313" key="1">
    <source>
        <dbReference type="EMBL" id="MEI5610002.1"/>
    </source>
</evidence>
<accession>A0ABU8G9Z3</accession>
<protein>
    <submittedName>
        <fullName evidence="1">Uncharacterized protein</fullName>
    </submittedName>
</protein>
<reference evidence="1 2" key="1">
    <citation type="submission" date="2024-03" db="EMBL/GenBank/DDBJ databases">
        <title>First Report of Pectobacterium brasiliscabiei causing potato scab in china.</title>
        <authorList>
            <person name="Handique U."/>
        </authorList>
    </citation>
    <scope>NUCLEOTIDE SEQUENCE [LARGE SCALE GENOMIC DNA]</scope>
    <source>
        <strain evidence="1 2">ZRIMU1503</strain>
    </source>
</reference>
<sequence>MSVPERTGRARPGRGCRWCGSKAETVKYEVRDSGTAGSEVMCCICGKHQFRWGWEKQFWAEEIRKETVRGVLVAAWLAAEIIRLAAPPKPMSPQQAAWVRENVWTGLRLRNHDHIPSTTFACACQGPPSCECQRGEHRACRDDGHPVHETVIATSRGRAARFPEPYEHRPPAGRHGRRIAYGVNDVAWVWLAGRPCRETCTCVCHRPHHTPTSASPAAPVQLDLFARAP</sequence>
<name>A0ABU8G9Z3_9ACTN</name>
<comment type="caution">
    <text evidence="1">The sequence shown here is derived from an EMBL/GenBank/DDBJ whole genome shotgun (WGS) entry which is preliminary data.</text>
</comment>
<dbReference type="Proteomes" id="UP001365781">
    <property type="component" value="Unassembled WGS sequence"/>
</dbReference>
<dbReference type="EMBL" id="JBBAYM010000007">
    <property type="protein sequence ID" value="MEI5610002.1"/>
    <property type="molecule type" value="Genomic_DNA"/>
</dbReference>
<keyword evidence="2" id="KW-1185">Reference proteome</keyword>
<evidence type="ECO:0000313" key="2">
    <source>
        <dbReference type="Proteomes" id="UP001365781"/>
    </source>
</evidence>